<dbReference type="InterPro" id="IPR020846">
    <property type="entry name" value="MFS_dom"/>
</dbReference>
<keyword evidence="4 7" id="KW-1133">Transmembrane helix</keyword>
<keyword evidence="10" id="KW-1185">Reference proteome</keyword>
<feature type="transmembrane region" description="Helical" evidence="7">
    <location>
        <begin position="459"/>
        <end position="482"/>
    </location>
</feature>
<feature type="transmembrane region" description="Helical" evidence="7">
    <location>
        <begin position="565"/>
        <end position="582"/>
    </location>
</feature>
<organism evidence="9 10">
    <name type="scientific">Bifidobacterium apri</name>
    <dbReference type="NCBI Taxonomy" id="1769423"/>
    <lineage>
        <taxon>Bacteria</taxon>
        <taxon>Bacillati</taxon>
        <taxon>Actinomycetota</taxon>
        <taxon>Actinomycetes</taxon>
        <taxon>Bifidobacteriales</taxon>
        <taxon>Bifidobacteriaceae</taxon>
        <taxon>Bifidobacterium</taxon>
    </lineage>
</organism>
<evidence type="ECO:0000256" key="7">
    <source>
        <dbReference type="SAM" id="Phobius"/>
    </source>
</evidence>
<feature type="transmembrane region" description="Helical" evidence="7">
    <location>
        <begin position="187"/>
        <end position="205"/>
    </location>
</feature>
<evidence type="ECO:0000313" key="10">
    <source>
        <dbReference type="Proteomes" id="UP000440041"/>
    </source>
</evidence>
<dbReference type="Proteomes" id="UP000440041">
    <property type="component" value="Unassembled WGS sequence"/>
</dbReference>
<dbReference type="PRINTS" id="PR01036">
    <property type="entry name" value="TCRTETB"/>
</dbReference>
<dbReference type="Pfam" id="PF07690">
    <property type="entry name" value="MFS_1"/>
    <property type="match status" value="2"/>
</dbReference>
<evidence type="ECO:0000256" key="2">
    <source>
        <dbReference type="ARBA" id="ARBA00022448"/>
    </source>
</evidence>
<dbReference type="GO" id="GO:0005886">
    <property type="term" value="C:plasma membrane"/>
    <property type="evidence" value="ECO:0007669"/>
    <property type="project" value="UniProtKB-SubCell"/>
</dbReference>
<feature type="transmembrane region" description="Helical" evidence="7">
    <location>
        <begin position="212"/>
        <end position="232"/>
    </location>
</feature>
<feature type="transmembrane region" description="Helical" evidence="7">
    <location>
        <begin position="127"/>
        <end position="147"/>
    </location>
</feature>
<feature type="transmembrane region" description="Helical" evidence="7">
    <location>
        <begin position="159"/>
        <end position="181"/>
    </location>
</feature>
<dbReference type="PANTHER" id="PTHR42718">
    <property type="entry name" value="MAJOR FACILITATOR SUPERFAMILY MULTIDRUG TRANSPORTER MFSC"/>
    <property type="match status" value="1"/>
</dbReference>
<evidence type="ECO:0000256" key="6">
    <source>
        <dbReference type="SAM" id="MobiDB-lite"/>
    </source>
</evidence>
<feature type="transmembrane region" description="Helical" evidence="7">
    <location>
        <begin position="428"/>
        <end position="453"/>
    </location>
</feature>
<dbReference type="InterPro" id="IPR011701">
    <property type="entry name" value="MFS"/>
</dbReference>
<evidence type="ECO:0000256" key="3">
    <source>
        <dbReference type="ARBA" id="ARBA00022692"/>
    </source>
</evidence>
<feature type="region of interest" description="Disordered" evidence="6">
    <location>
        <begin position="369"/>
        <end position="412"/>
    </location>
</feature>
<evidence type="ECO:0000256" key="4">
    <source>
        <dbReference type="ARBA" id="ARBA00022989"/>
    </source>
</evidence>
<feature type="compositionally biased region" description="Polar residues" evidence="6">
    <location>
        <begin position="392"/>
        <end position="404"/>
    </location>
</feature>
<dbReference type="CDD" id="cd17503">
    <property type="entry name" value="MFS_LmrB_MDR_like"/>
    <property type="match status" value="1"/>
</dbReference>
<proteinExistence type="predicted"/>
<evidence type="ECO:0000313" key="9">
    <source>
        <dbReference type="EMBL" id="KAB8297500.1"/>
    </source>
</evidence>
<feature type="transmembrane region" description="Helical" evidence="7">
    <location>
        <begin position="494"/>
        <end position="520"/>
    </location>
</feature>
<dbReference type="PROSITE" id="PS50850">
    <property type="entry name" value="MFS"/>
    <property type="match status" value="1"/>
</dbReference>
<dbReference type="PANTHER" id="PTHR42718:SF9">
    <property type="entry name" value="MAJOR FACILITATOR SUPERFAMILY MULTIDRUG TRANSPORTER MFSC"/>
    <property type="match status" value="1"/>
</dbReference>
<feature type="region of interest" description="Disordered" evidence="6">
    <location>
        <begin position="1"/>
        <end position="53"/>
    </location>
</feature>
<keyword evidence="5 7" id="KW-0472">Membrane</keyword>
<reference evidence="9 10" key="1">
    <citation type="submission" date="2019-09" db="EMBL/GenBank/DDBJ databases">
        <title>Characterization of the phylogenetic diversity of two novel species belonging to the genus Bifidobacterium: Bifidobacterium cebidarum sp. nov. and Bifidobacterium leontopitheci sp. nov.</title>
        <authorList>
            <person name="Lugli G.A."/>
            <person name="Duranti S."/>
            <person name="Milani C."/>
            <person name="Turroni F."/>
            <person name="Ventura M."/>
        </authorList>
    </citation>
    <scope>NUCLEOTIDE SEQUENCE [LARGE SCALE GENOMIC DNA]</scope>
    <source>
        <strain evidence="9 10">DSM 100238</strain>
    </source>
</reference>
<dbReference type="GO" id="GO:0022857">
    <property type="term" value="F:transmembrane transporter activity"/>
    <property type="evidence" value="ECO:0007669"/>
    <property type="project" value="InterPro"/>
</dbReference>
<evidence type="ECO:0000259" key="8">
    <source>
        <dbReference type="PROSITE" id="PS50850"/>
    </source>
</evidence>
<feature type="transmembrane region" description="Helical" evidence="7">
    <location>
        <begin position="244"/>
        <end position="263"/>
    </location>
</feature>
<evidence type="ECO:0000256" key="5">
    <source>
        <dbReference type="ARBA" id="ARBA00023136"/>
    </source>
</evidence>
<dbReference type="EMBL" id="WBSO01000008">
    <property type="protein sequence ID" value="KAB8297500.1"/>
    <property type="molecule type" value="Genomic_DNA"/>
</dbReference>
<feature type="transmembrane region" description="Helical" evidence="7">
    <location>
        <begin position="86"/>
        <end position="107"/>
    </location>
</feature>
<keyword evidence="3 7" id="KW-0812">Transmembrane</keyword>
<keyword evidence="2" id="KW-0813">Transport</keyword>
<feature type="transmembrane region" description="Helical" evidence="7">
    <location>
        <begin position="526"/>
        <end position="544"/>
    </location>
</feature>
<comment type="caution">
    <text evidence="9">The sequence shown here is derived from an EMBL/GenBank/DDBJ whole genome shotgun (WGS) entry which is preliminary data.</text>
</comment>
<dbReference type="Gene3D" id="1.20.1250.20">
    <property type="entry name" value="MFS general substrate transporter like domains"/>
    <property type="match status" value="1"/>
</dbReference>
<protein>
    <submittedName>
        <fullName evidence="9">Transporter, major facilitator family protein</fullName>
    </submittedName>
</protein>
<dbReference type="AlphaFoldDB" id="A0A6A2W305"/>
<name>A0A6A2W305_9BIFI</name>
<accession>A0A6A2W305</accession>
<evidence type="ECO:0000256" key="1">
    <source>
        <dbReference type="ARBA" id="ARBA00004651"/>
    </source>
</evidence>
<gene>
    <name evidence="9" type="ORF">DSM100238_1216</name>
</gene>
<comment type="subcellular location">
    <subcellularLocation>
        <location evidence="1">Cell membrane</location>
        <topology evidence="1">Multi-pass membrane protein</topology>
    </subcellularLocation>
</comment>
<feature type="transmembrane region" description="Helical" evidence="7">
    <location>
        <begin position="602"/>
        <end position="622"/>
    </location>
</feature>
<feature type="transmembrane region" description="Helical" evidence="7">
    <location>
        <begin position="306"/>
        <end position="323"/>
    </location>
</feature>
<feature type="transmembrane region" description="Helical" evidence="7">
    <location>
        <begin position="275"/>
        <end position="294"/>
    </location>
</feature>
<dbReference type="InterPro" id="IPR036259">
    <property type="entry name" value="MFS_trans_sf"/>
</dbReference>
<dbReference type="Gene3D" id="1.20.1720.10">
    <property type="entry name" value="Multidrug resistance protein D"/>
    <property type="match status" value="1"/>
</dbReference>
<dbReference type="SUPFAM" id="SSF103473">
    <property type="entry name" value="MFS general substrate transporter"/>
    <property type="match status" value="1"/>
</dbReference>
<feature type="domain" description="Major facilitator superfamily (MFS) profile" evidence="8">
    <location>
        <begin position="89"/>
        <end position="626"/>
    </location>
</feature>
<sequence>MDSRDSAEENNGSWNVADQDAECNATNQVGGERTGQRNCAENGEQDSKPTNQRIRAKRIGKKIGKDVDKPLNSAEAYVDGHLSRTALISLIILTFITFVGNFTQLQLSSALPTIVEDFHISVTTGQWLTSVFQLVMGVMVPLTAYLTRRFTTRQIVITSMIVFTIGSVLAWLGPTFVIVLLGRILEAIGTGVMWPVLQITVFSIYPLSRRGFAMGTVGMAMSVAPAIGPVIGGWQTDANGWRSIFMTLTVIGVASVLLAFFGLHNFGATDRNTKADFFSVSLSIFGFGGLMFGFTNIEAHAFTHPLVWLPIVIGIAGIIWFVMRQIHMAAAYRAWERADNAAEGAPIPAVPAVPASETGAVVETTAGTTAEHTATGGGTATPAQEAAKRSNRGTTAPATSSKSKQVPHPSSAPRPALLDLGVLRNTSFTVGTICAALSFFAFSSIMVIIPLYIQNDRGYSATMSGLIMLPGAIGQCIAQFCGGRLLDRFGARPVALVGSATLLIGTIMMSMIGTDTWIWWVSISQFTRQIGMGLVLMPVTTWSLNCLARQEVSAGSAVTNTVRQIAGAIGAPVMVITMETLTRVFQAGGLNATLANIDGVKWTLRISACFVFAQLLLVMFGVHGQGAGSAREAAQYAINRMRLHGGAGD</sequence>
<feature type="compositionally biased region" description="Low complexity" evidence="6">
    <location>
        <begin position="369"/>
        <end position="385"/>
    </location>
</feature>